<keyword evidence="9" id="KW-0408">Iron</keyword>
<dbReference type="Pfam" id="PF02335">
    <property type="entry name" value="Cytochrom_C552"/>
    <property type="match status" value="1"/>
</dbReference>
<proteinExistence type="inferred from homology"/>
<evidence type="ECO:0000256" key="7">
    <source>
        <dbReference type="ARBA" id="ARBA00022837"/>
    </source>
</evidence>
<evidence type="ECO:0000256" key="1">
    <source>
        <dbReference type="ARBA" id="ARBA00004196"/>
    </source>
</evidence>
<dbReference type="GO" id="GO:0042279">
    <property type="term" value="F:nitrite reductase (cytochrome, ammonia-forming) activity"/>
    <property type="evidence" value="ECO:0007669"/>
    <property type="project" value="UniProtKB-EC"/>
</dbReference>
<sequence length="492" mass="54971">MKKKALFLSACLLIVFFLWYGCAPPQPQQFPTGEIAADEYDPEVWGKVYPLHYESWLATKEPKPAGTSKYKRGWDDDLIVYDKLSEFPFLGLLYNGWGFGIEYNEPRGHYYAVTDQLEIDPSRVSPGGVCLGCKTPFHRQMSETHGLDGYLKKPFREAVAMLPEKLQELGPACIDCHNPDPWELTTKKAHLENGLLAIAKQDPSRQELRMLACAQCHVTYTVPRDQQMKVAGDITLPWRNGKWGDISIEGIIEDLLSDYSRLEWTQKVTGFKMPFIRHPEFELFSKGSVHFNAGVACADCHMPYTRKGSYKISDHDVTSPLKADLRACAQCHTQSKEWLTERIHHTQDRTASLILRAGYATATCAKLFETLHAAQQDGAAVAPELYEAAKDNYMQAFLRVVFINAENSTGFHNPAEAGRVLGDAIAFAGRSEGLLRQLLAGAGLDPGLEVALELGKYLNGRGEAGLDFVPDQEFHDPFDNQPHFLSDAAKGL</sequence>
<keyword evidence="6 11" id="KW-0732">Signal</keyword>
<keyword evidence="7" id="KW-0106">Calcium</keyword>
<evidence type="ECO:0000256" key="9">
    <source>
        <dbReference type="ARBA" id="ARBA00023004"/>
    </source>
</evidence>
<protein>
    <recommendedName>
        <fullName evidence="3">nitrite reductase (cytochrome; ammonia-forming)</fullName>
        <ecNumber evidence="3">1.7.2.2</ecNumber>
    </recommendedName>
</protein>
<keyword evidence="8" id="KW-0560">Oxidoreductase</keyword>
<evidence type="ECO:0000256" key="10">
    <source>
        <dbReference type="ARBA" id="ARBA00049131"/>
    </source>
</evidence>
<dbReference type="InterPro" id="IPR036280">
    <property type="entry name" value="Multihaem_cyt_sf"/>
</dbReference>
<feature type="chain" id="PRO_5041335589" description="nitrite reductase (cytochrome; ammonia-forming)" evidence="11">
    <location>
        <begin position="24"/>
        <end position="492"/>
    </location>
</feature>
<accession>A0AA41R7B5</accession>
<dbReference type="AlphaFoldDB" id="A0AA41R7B5"/>
<comment type="catalytic activity">
    <reaction evidence="10">
        <text>6 Fe(III)-[cytochrome c] + NH4(+) + 2 H2O = 6 Fe(II)-[cytochrome c] + nitrite + 8 H(+)</text>
        <dbReference type="Rhea" id="RHEA:13089"/>
        <dbReference type="Rhea" id="RHEA-COMP:10350"/>
        <dbReference type="Rhea" id="RHEA-COMP:14399"/>
        <dbReference type="ChEBI" id="CHEBI:15377"/>
        <dbReference type="ChEBI" id="CHEBI:15378"/>
        <dbReference type="ChEBI" id="CHEBI:16301"/>
        <dbReference type="ChEBI" id="CHEBI:28938"/>
        <dbReference type="ChEBI" id="CHEBI:29033"/>
        <dbReference type="ChEBI" id="CHEBI:29034"/>
        <dbReference type="EC" id="1.7.2.2"/>
    </reaction>
</comment>
<keyword evidence="4" id="KW-0349">Heme</keyword>
<dbReference type="Gene3D" id="1.20.140.10">
    <property type="entry name" value="Butyryl-CoA Dehydrogenase, subunit A, domain 3"/>
    <property type="match status" value="1"/>
</dbReference>
<organism evidence="12 13">
    <name type="scientific">Desulfatitalea alkaliphila</name>
    <dbReference type="NCBI Taxonomy" id="2929485"/>
    <lineage>
        <taxon>Bacteria</taxon>
        <taxon>Pseudomonadati</taxon>
        <taxon>Thermodesulfobacteriota</taxon>
        <taxon>Desulfobacteria</taxon>
        <taxon>Desulfobacterales</taxon>
        <taxon>Desulfosarcinaceae</taxon>
        <taxon>Desulfatitalea</taxon>
    </lineage>
</organism>
<evidence type="ECO:0000256" key="4">
    <source>
        <dbReference type="ARBA" id="ARBA00022617"/>
    </source>
</evidence>
<keyword evidence="5" id="KW-0479">Metal-binding</keyword>
<dbReference type="GO" id="GO:0020037">
    <property type="term" value="F:heme binding"/>
    <property type="evidence" value="ECO:0007669"/>
    <property type="project" value="TreeGrafter"/>
</dbReference>
<evidence type="ECO:0000256" key="8">
    <source>
        <dbReference type="ARBA" id="ARBA00023002"/>
    </source>
</evidence>
<dbReference type="PANTHER" id="PTHR30633:SF0">
    <property type="entry name" value="CYTOCHROME C-552"/>
    <property type="match status" value="1"/>
</dbReference>
<keyword evidence="13" id="KW-1185">Reference proteome</keyword>
<dbReference type="EC" id="1.7.2.2" evidence="3"/>
<dbReference type="GO" id="GO:0030288">
    <property type="term" value="C:outer membrane-bounded periplasmic space"/>
    <property type="evidence" value="ECO:0007669"/>
    <property type="project" value="TreeGrafter"/>
</dbReference>
<dbReference type="PANTHER" id="PTHR30633">
    <property type="entry name" value="CYTOCHROME C-552 RESPIRATORY NITRITE REDUCTASE"/>
    <property type="match status" value="1"/>
</dbReference>
<evidence type="ECO:0000256" key="3">
    <source>
        <dbReference type="ARBA" id="ARBA00011887"/>
    </source>
</evidence>
<dbReference type="PROSITE" id="PS51257">
    <property type="entry name" value="PROKAR_LIPOPROTEIN"/>
    <property type="match status" value="1"/>
</dbReference>
<dbReference type="SUPFAM" id="SSF48695">
    <property type="entry name" value="Multiheme cytochromes"/>
    <property type="match status" value="1"/>
</dbReference>
<comment type="similarity">
    <text evidence="2">Belongs to the cytochrome c-552 family.</text>
</comment>
<dbReference type="Proteomes" id="UP001165427">
    <property type="component" value="Unassembled WGS sequence"/>
</dbReference>
<dbReference type="GO" id="GO:0046872">
    <property type="term" value="F:metal ion binding"/>
    <property type="evidence" value="ECO:0007669"/>
    <property type="project" value="UniProtKB-KW"/>
</dbReference>
<evidence type="ECO:0000256" key="2">
    <source>
        <dbReference type="ARBA" id="ARBA00009288"/>
    </source>
</evidence>
<dbReference type="PIRSF" id="PIRSF000243">
    <property type="entry name" value="Cyt_c552"/>
    <property type="match status" value="1"/>
</dbReference>
<name>A0AA41R7B5_9BACT</name>
<evidence type="ECO:0000256" key="5">
    <source>
        <dbReference type="ARBA" id="ARBA00022723"/>
    </source>
</evidence>
<dbReference type="Gene3D" id="1.10.1130.10">
    <property type="entry name" value="Flavocytochrome C3, Chain A"/>
    <property type="match status" value="1"/>
</dbReference>
<dbReference type="CDD" id="cd00548">
    <property type="entry name" value="NrfA-like"/>
    <property type="match status" value="1"/>
</dbReference>
<feature type="signal peptide" evidence="11">
    <location>
        <begin position="1"/>
        <end position="23"/>
    </location>
</feature>
<dbReference type="EMBL" id="JALJRB010000035">
    <property type="protein sequence ID" value="MCJ8502852.1"/>
    <property type="molecule type" value="Genomic_DNA"/>
</dbReference>
<evidence type="ECO:0000313" key="12">
    <source>
        <dbReference type="EMBL" id="MCJ8502852.1"/>
    </source>
</evidence>
<reference evidence="12" key="1">
    <citation type="submission" date="2022-04" db="EMBL/GenBank/DDBJ databases">
        <title>Desulfatitalea alkaliphila sp. nov., a novel anaerobic sulfate-reducing bacterium isolated from terrestrial mud volcano, Taman Peninsula, Russia.</title>
        <authorList>
            <person name="Khomyakova M.A."/>
            <person name="Merkel A.Y."/>
            <person name="Slobodkin A.I."/>
        </authorList>
    </citation>
    <scope>NUCLEOTIDE SEQUENCE</scope>
    <source>
        <strain evidence="12">M08but</strain>
    </source>
</reference>
<comment type="caution">
    <text evidence="12">The sequence shown here is derived from an EMBL/GenBank/DDBJ whole genome shotgun (WGS) entry which is preliminary data.</text>
</comment>
<dbReference type="RefSeq" id="WP_246914300.1">
    <property type="nucleotide sequence ID" value="NZ_JALJRB010000035.1"/>
</dbReference>
<evidence type="ECO:0000313" key="13">
    <source>
        <dbReference type="Proteomes" id="UP001165427"/>
    </source>
</evidence>
<dbReference type="GO" id="GO:0019645">
    <property type="term" value="P:anaerobic electron transport chain"/>
    <property type="evidence" value="ECO:0007669"/>
    <property type="project" value="TreeGrafter"/>
</dbReference>
<dbReference type="InterPro" id="IPR003321">
    <property type="entry name" value="Cyt_c552"/>
</dbReference>
<evidence type="ECO:0000256" key="11">
    <source>
        <dbReference type="SAM" id="SignalP"/>
    </source>
</evidence>
<gene>
    <name evidence="12" type="ORF">MRX98_19910</name>
</gene>
<evidence type="ECO:0000256" key="6">
    <source>
        <dbReference type="ARBA" id="ARBA00022729"/>
    </source>
</evidence>
<comment type="subcellular location">
    <subcellularLocation>
        <location evidence="1">Cell envelope</location>
    </subcellularLocation>
</comment>